<evidence type="ECO:0000256" key="1">
    <source>
        <dbReference type="SAM" id="MobiDB-lite"/>
    </source>
</evidence>
<feature type="region of interest" description="Disordered" evidence="1">
    <location>
        <begin position="36"/>
        <end position="62"/>
    </location>
</feature>
<reference evidence="3" key="1">
    <citation type="submission" date="2022-04" db="EMBL/GenBank/DDBJ databases">
        <title>Roseibium sp. CAU 1639 isolated from mud.</title>
        <authorList>
            <person name="Kim W."/>
        </authorList>
    </citation>
    <scope>NUCLEOTIDE SEQUENCE</scope>
    <source>
        <strain evidence="3">CAU 1639</strain>
    </source>
</reference>
<keyword evidence="4" id="KW-1185">Reference proteome</keyword>
<evidence type="ECO:0008006" key="5">
    <source>
        <dbReference type="Google" id="ProtNLM"/>
    </source>
</evidence>
<keyword evidence="2" id="KW-0732">Signal</keyword>
<proteinExistence type="predicted"/>
<name>A0ABT0H089_9HYPH</name>
<dbReference type="Proteomes" id="UP001431221">
    <property type="component" value="Unassembled WGS sequence"/>
</dbReference>
<protein>
    <recommendedName>
        <fullName evidence="5">Secreted protein</fullName>
    </recommendedName>
</protein>
<feature type="signal peptide" evidence="2">
    <location>
        <begin position="1"/>
        <end position="28"/>
    </location>
</feature>
<evidence type="ECO:0000256" key="2">
    <source>
        <dbReference type="SAM" id="SignalP"/>
    </source>
</evidence>
<gene>
    <name evidence="3" type="ORF">M0H32_23320</name>
</gene>
<dbReference type="EMBL" id="JALNMJ010000021">
    <property type="protein sequence ID" value="MCK7615108.1"/>
    <property type="molecule type" value="Genomic_DNA"/>
</dbReference>
<dbReference type="RefSeq" id="WP_248158083.1">
    <property type="nucleotide sequence ID" value="NZ_JALNMJ010000021.1"/>
</dbReference>
<evidence type="ECO:0000313" key="4">
    <source>
        <dbReference type="Proteomes" id="UP001431221"/>
    </source>
</evidence>
<feature type="chain" id="PRO_5047135384" description="Secreted protein" evidence="2">
    <location>
        <begin position="29"/>
        <end position="97"/>
    </location>
</feature>
<accession>A0ABT0H089</accession>
<sequence>MITFHKRVLVAGAPAIIGTICLATALGAAETLTEDAEAVAPQKPEVTDGVDTGSSGKGDLKMDLADTHSRPMRCVSGNSTTTCTGWPIAAGILAYKN</sequence>
<organism evidence="3 4">
    <name type="scientific">Roseibium sediminicola</name>
    <dbReference type="NCBI Taxonomy" id="2933272"/>
    <lineage>
        <taxon>Bacteria</taxon>
        <taxon>Pseudomonadati</taxon>
        <taxon>Pseudomonadota</taxon>
        <taxon>Alphaproteobacteria</taxon>
        <taxon>Hyphomicrobiales</taxon>
        <taxon>Stappiaceae</taxon>
        <taxon>Roseibium</taxon>
    </lineage>
</organism>
<evidence type="ECO:0000313" key="3">
    <source>
        <dbReference type="EMBL" id="MCK7615108.1"/>
    </source>
</evidence>
<comment type="caution">
    <text evidence="3">The sequence shown here is derived from an EMBL/GenBank/DDBJ whole genome shotgun (WGS) entry which is preliminary data.</text>
</comment>